<feature type="compositionally biased region" description="Basic and acidic residues" evidence="1">
    <location>
        <begin position="1"/>
        <end position="27"/>
    </location>
</feature>
<feature type="compositionally biased region" description="Basic and acidic residues" evidence="1">
    <location>
        <begin position="330"/>
        <end position="362"/>
    </location>
</feature>
<evidence type="ECO:0000313" key="2">
    <source>
        <dbReference type="EMBL" id="TMW83795.1"/>
    </source>
</evidence>
<dbReference type="EMBL" id="RXGB01010608">
    <property type="protein sequence ID" value="TMW83795.1"/>
    <property type="molecule type" value="Genomic_DNA"/>
</dbReference>
<feature type="compositionally biased region" description="Basic and acidic residues" evidence="1">
    <location>
        <begin position="301"/>
        <end position="316"/>
    </location>
</feature>
<organism evidence="2">
    <name type="scientific">Solanum chilense</name>
    <name type="common">Tomato</name>
    <name type="synonym">Lycopersicon chilense</name>
    <dbReference type="NCBI Taxonomy" id="4083"/>
    <lineage>
        <taxon>Eukaryota</taxon>
        <taxon>Viridiplantae</taxon>
        <taxon>Streptophyta</taxon>
        <taxon>Embryophyta</taxon>
        <taxon>Tracheophyta</taxon>
        <taxon>Spermatophyta</taxon>
        <taxon>Magnoliopsida</taxon>
        <taxon>eudicotyledons</taxon>
        <taxon>Gunneridae</taxon>
        <taxon>Pentapetalae</taxon>
        <taxon>asterids</taxon>
        <taxon>lamiids</taxon>
        <taxon>Solanales</taxon>
        <taxon>Solanaceae</taxon>
        <taxon>Solanoideae</taxon>
        <taxon>Solaneae</taxon>
        <taxon>Solanum</taxon>
        <taxon>Solanum subgen. Lycopersicon</taxon>
    </lineage>
</organism>
<name>A0A6N2ANA9_SOLCI</name>
<feature type="compositionally biased region" description="Acidic residues" evidence="1">
    <location>
        <begin position="422"/>
        <end position="431"/>
    </location>
</feature>
<dbReference type="AlphaFoldDB" id="A0A6N2ANA9"/>
<reference evidence="2" key="1">
    <citation type="submission" date="2019-05" db="EMBL/GenBank/DDBJ databases">
        <title>The de novo reference genome and transcriptome assemblies of the wild tomato species Solanum chilense.</title>
        <authorList>
            <person name="Stam R."/>
            <person name="Nosenko T."/>
            <person name="Hoerger A.C."/>
            <person name="Stephan W."/>
            <person name="Seidel M.A."/>
            <person name="Kuhn J.M.M."/>
            <person name="Haberer G."/>
            <person name="Tellier A."/>
        </authorList>
    </citation>
    <scope>NUCLEOTIDE SEQUENCE</scope>
    <source>
        <tissue evidence="2">Mature leaves</tissue>
    </source>
</reference>
<sequence length="495" mass="57125">MNAAKNSKEKGNGRSLEQEKDAREETTKPPNQPNKNQKEGMKNSEEQNQSKEQGIDLQHKQDRHKQEEQGQQEEHQGDQWQTQKKRNHKNQDSVNSKSVWRPVTAPLQHTNNNQQQEQGITGNNIIPIQNNFSYLEMQEKQDTQHTEQQGFRKKANQEDHNTDEQWTDQPADNKQNKLQTPNKQAAEDNKCKKSGIDLSLPNPRTPNDFNAIDGHTDEVYGGMDGGCKEKTTNLQDGVTKGGNLPHAMHEGLDYDHRSDHRASRSDENVMKQQYQQSEQYEQNTEIREQSAKAKQGKQQHRNKEADEQRKQGDTKDIGNTPKSKNKPSKQKRDAEKRRQNRQQEKNSEQGEEGKEESCKKFVMIDDNQGLDITPLQIQYMIPHNPNKNENKQQEEKDFEHVLDDYAVINSEDEIGSDSQSLQEDEDNDETSEALIRAFSPYKDHSLEDEIKQVTKTQSLSPRSFQQNRFHFTKQDVNTVTAGRPNTRLFSSKSSQ</sequence>
<feature type="compositionally biased region" description="Basic and acidic residues" evidence="1">
    <location>
        <begin position="185"/>
        <end position="195"/>
    </location>
</feature>
<gene>
    <name evidence="2" type="ORF">EJD97_000707</name>
</gene>
<feature type="region of interest" description="Disordered" evidence="1">
    <location>
        <begin position="408"/>
        <end position="434"/>
    </location>
</feature>
<evidence type="ECO:0000256" key="1">
    <source>
        <dbReference type="SAM" id="MobiDB-lite"/>
    </source>
</evidence>
<accession>A0A6N2ANA9</accession>
<feature type="compositionally biased region" description="Basic and acidic residues" evidence="1">
    <location>
        <begin position="247"/>
        <end position="269"/>
    </location>
</feature>
<feature type="compositionally biased region" description="Polar residues" evidence="1">
    <location>
        <begin position="107"/>
        <end position="133"/>
    </location>
</feature>
<feature type="compositionally biased region" description="Polar residues" evidence="1">
    <location>
        <begin position="167"/>
        <end position="183"/>
    </location>
</feature>
<comment type="caution">
    <text evidence="2">The sequence shown here is derived from an EMBL/GenBank/DDBJ whole genome shotgun (WGS) entry which is preliminary data.</text>
</comment>
<feature type="compositionally biased region" description="Basic and acidic residues" evidence="1">
    <location>
        <begin position="36"/>
        <end position="77"/>
    </location>
</feature>
<feature type="region of interest" description="Disordered" evidence="1">
    <location>
        <begin position="1"/>
        <end position="362"/>
    </location>
</feature>
<protein>
    <submittedName>
        <fullName evidence="2">Uncharacterized protein</fullName>
    </submittedName>
</protein>
<proteinExistence type="predicted"/>
<feature type="compositionally biased region" description="Low complexity" evidence="1">
    <location>
        <begin position="272"/>
        <end position="282"/>
    </location>
</feature>